<dbReference type="SMART" id="SM00355">
    <property type="entry name" value="ZnF_C2H2"/>
    <property type="match status" value="2"/>
</dbReference>
<dbReference type="PROSITE" id="PS00028">
    <property type="entry name" value="ZINC_FINGER_C2H2_1"/>
    <property type="match status" value="1"/>
</dbReference>
<dbReference type="PROSITE" id="PS51915">
    <property type="entry name" value="ZAD"/>
    <property type="match status" value="1"/>
</dbReference>
<evidence type="ECO:0000313" key="6">
    <source>
        <dbReference type="EnsemblMetazoa" id="AFAF002054-PA"/>
    </source>
</evidence>
<keyword evidence="7" id="KW-1185">Reference proteome</keyword>
<organism evidence="6 7">
    <name type="scientific">Anopheles farauti</name>
    <dbReference type="NCBI Taxonomy" id="69004"/>
    <lineage>
        <taxon>Eukaryota</taxon>
        <taxon>Metazoa</taxon>
        <taxon>Ecdysozoa</taxon>
        <taxon>Arthropoda</taxon>
        <taxon>Hexapoda</taxon>
        <taxon>Insecta</taxon>
        <taxon>Pterygota</taxon>
        <taxon>Neoptera</taxon>
        <taxon>Endopterygota</taxon>
        <taxon>Diptera</taxon>
        <taxon>Nematocera</taxon>
        <taxon>Culicoidea</taxon>
        <taxon>Culicidae</taxon>
        <taxon>Anophelinae</taxon>
        <taxon>Anopheles</taxon>
    </lineage>
</organism>
<feature type="compositionally biased region" description="Pro residues" evidence="3">
    <location>
        <begin position="207"/>
        <end position="216"/>
    </location>
</feature>
<dbReference type="Pfam" id="PF07776">
    <property type="entry name" value="zf-AD"/>
    <property type="match status" value="1"/>
</dbReference>
<feature type="region of interest" description="Disordered" evidence="3">
    <location>
        <begin position="198"/>
        <end position="255"/>
    </location>
</feature>
<reference evidence="6" key="2">
    <citation type="submission" date="2020-05" db="UniProtKB">
        <authorList>
            <consortium name="EnsemblMetazoa"/>
        </authorList>
    </citation>
    <scope>IDENTIFICATION</scope>
    <source>
        <strain evidence="6">FAR1</strain>
    </source>
</reference>
<dbReference type="STRING" id="69004.A0A182Q2Z3"/>
<dbReference type="InterPro" id="IPR036236">
    <property type="entry name" value="Znf_C2H2_sf"/>
</dbReference>
<feature type="binding site" evidence="2">
    <location>
        <position position="64"/>
    </location>
    <ligand>
        <name>Zn(2+)</name>
        <dbReference type="ChEBI" id="CHEBI:29105"/>
    </ligand>
</feature>
<protein>
    <submittedName>
        <fullName evidence="6">Uncharacterized protein</fullName>
    </submittedName>
</protein>
<dbReference type="PROSITE" id="PS50157">
    <property type="entry name" value="ZINC_FINGER_C2H2_2"/>
    <property type="match status" value="1"/>
</dbReference>
<dbReference type="InterPro" id="IPR013087">
    <property type="entry name" value="Znf_C2H2_type"/>
</dbReference>
<keyword evidence="1" id="KW-0863">Zinc-finger</keyword>
<dbReference type="Gene3D" id="3.30.160.60">
    <property type="entry name" value="Classic Zinc Finger"/>
    <property type="match status" value="1"/>
</dbReference>
<accession>A0A182Q2Z3</accession>
<dbReference type="GO" id="GO:0005634">
    <property type="term" value="C:nucleus"/>
    <property type="evidence" value="ECO:0007669"/>
    <property type="project" value="InterPro"/>
</dbReference>
<sequence>MNTITLPCSDAKRFCRLCFSQINLLTVIGPSTAEQQQYLDILNLIKTYLKLDLEGKKDFPSAVCGVCIALLREFDILFQNAQDYGYAMRALLSENIAEEDVESVLPANKIEVEIYEPNGENESILEADQIVLEEAPLGSPNQREAQINVYHVDGQLQHIIMDGGTCIEVHTEETQKQPKRSLGNTSYSKVAAQAAGRKRTISAAAAPNPPHIPWKLPPKTTTLPASPSSRTLNMKPAPKRQPQVVGPRQQNSSGGRQQLYRCNQCSSLFVELSNYYSHTCKKQPREPVANPCETQKIQCKMCSMTYRSRLLYQKHEYEVHGIRNENFGIQCNLCSKLFSQRQDYQLHMRVMHPKQVSLMQINHAAASPLGQQSL</sequence>
<keyword evidence="2" id="KW-0862">Zinc</keyword>
<keyword evidence="2" id="KW-0479">Metal-binding</keyword>
<feature type="domain" description="ZAD" evidence="5">
    <location>
        <begin position="13"/>
        <end position="91"/>
    </location>
</feature>
<feature type="binding site" evidence="2">
    <location>
        <position position="15"/>
    </location>
    <ligand>
        <name>Zn(2+)</name>
        <dbReference type="ChEBI" id="CHEBI:29105"/>
    </ligand>
</feature>
<proteinExistence type="predicted"/>
<feature type="domain" description="C2H2-type" evidence="4">
    <location>
        <begin position="329"/>
        <end position="357"/>
    </location>
</feature>
<dbReference type="AlphaFoldDB" id="A0A182Q2Z3"/>
<evidence type="ECO:0000256" key="2">
    <source>
        <dbReference type="PROSITE-ProRule" id="PRU01263"/>
    </source>
</evidence>
<dbReference type="GO" id="GO:0008270">
    <property type="term" value="F:zinc ion binding"/>
    <property type="evidence" value="ECO:0007669"/>
    <property type="project" value="UniProtKB-UniRule"/>
</dbReference>
<evidence type="ECO:0000259" key="5">
    <source>
        <dbReference type="PROSITE" id="PS51915"/>
    </source>
</evidence>
<dbReference type="Proteomes" id="UP000075886">
    <property type="component" value="Unassembled WGS sequence"/>
</dbReference>
<reference evidence="7" key="1">
    <citation type="submission" date="2014-01" db="EMBL/GenBank/DDBJ databases">
        <title>The Genome Sequence of Anopheles farauti FAR1 (V2).</title>
        <authorList>
            <consortium name="The Broad Institute Genomics Platform"/>
            <person name="Neafsey D.E."/>
            <person name="Besansky N."/>
            <person name="Howell P."/>
            <person name="Walton C."/>
            <person name="Young S.K."/>
            <person name="Zeng Q."/>
            <person name="Gargeya S."/>
            <person name="Fitzgerald M."/>
            <person name="Haas B."/>
            <person name="Abouelleil A."/>
            <person name="Allen A.W."/>
            <person name="Alvarado L."/>
            <person name="Arachchi H.M."/>
            <person name="Berlin A.M."/>
            <person name="Chapman S.B."/>
            <person name="Gainer-Dewar J."/>
            <person name="Goldberg J."/>
            <person name="Griggs A."/>
            <person name="Gujja S."/>
            <person name="Hansen M."/>
            <person name="Howarth C."/>
            <person name="Imamovic A."/>
            <person name="Ireland A."/>
            <person name="Larimer J."/>
            <person name="McCowan C."/>
            <person name="Murphy C."/>
            <person name="Pearson M."/>
            <person name="Poon T.W."/>
            <person name="Priest M."/>
            <person name="Roberts A."/>
            <person name="Saif S."/>
            <person name="Shea T."/>
            <person name="Sisk P."/>
            <person name="Sykes S."/>
            <person name="Wortman J."/>
            <person name="Nusbaum C."/>
            <person name="Birren B."/>
        </authorList>
    </citation>
    <scope>NUCLEOTIDE SEQUENCE [LARGE SCALE GENOMIC DNA]</scope>
    <source>
        <strain evidence="7">FAR1</strain>
    </source>
</reference>
<feature type="binding site" evidence="2">
    <location>
        <position position="18"/>
    </location>
    <ligand>
        <name>Zn(2+)</name>
        <dbReference type="ChEBI" id="CHEBI:29105"/>
    </ligand>
</feature>
<dbReference type="Gene3D" id="3.40.1800.20">
    <property type="match status" value="1"/>
</dbReference>
<dbReference type="SUPFAM" id="SSF57716">
    <property type="entry name" value="Glucocorticoid receptor-like (DNA-binding domain)"/>
    <property type="match status" value="1"/>
</dbReference>
<evidence type="ECO:0000259" key="4">
    <source>
        <dbReference type="PROSITE" id="PS50157"/>
    </source>
</evidence>
<name>A0A182Q2Z3_9DIPT</name>
<evidence type="ECO:0000313" key="7">
    <source>
        <dbReference type="Proteomes" id="UP000075886"/>
    </source>
</evidence>
<dbReference type="EMBL" id="AXCN02001148">
    <property type="status" value="NOT_ANNOTATED_CDS"/>
    <property type="molecule type" value="Genomic_DNA"/>
</dbReference>
<feature type="binding site" evidence="2">
    <location>
        <position position="67"/>
    </location>
    <ligand>
        <name>Zn(2+)</name>
        <dbReference type="ChEBI" id="CHEBI:29105"/>
    </ligand>
</feature>
<dbReference type="EnsemblMetazoa" id="AFAF002054-RA">
    <property type="protein sequence ID" value="AFAF002054-PA"/>
    <property type="gene ID" value="AFAF002054"/>
</dbReference>
<dbReference type="VEuPathDB" id="VectorBase:AFAF002054"/>
<evidence type="ECO:0000256" key="3">
    <source>
        <dbReference type="SAM" id="MobiDB-lite"/>
    </source>
</evidence>
<dbReference type="SUPFAM" id="SSF57667">
    <property type="entry name" value="beta-beta-alpha zinc fingers"/>
    <property type="match status" value="1"/>
</dbReference>
<evidence type="ECO:0000256" key="1">
    <source>
        <dbReference type="PROSITE-ProRule" id="PRU00042"/>
    </source>
</evidence>
<dbReference type="InterPro" id="IPR012934">
    <property type="entry name" value="Znf_AD"/>
</dbReference>